<gene>
    <name evidence="1" type="ORF">LSH36_206g00065</name>
</gene>
<name>A0AAD9JNX8_9ANNE</name>
<organism evidence="1 2">
    <name type="scientific">Paralvinella palmiformis</name>
    <dbReference type="NCBI Taxonomy" id="53620"/>
    <lineage>
        <taxon>Eukaryota</taxon>
        <taxon>Metazoa</taxon>
        <taxon>Spiralia</taxon>
        <taxon>Lophotrochozoa</taxon>
        <taxon>Annelida</taxon>
        <taxon>Polychaeta</taxon>
        <taxon>Sedentaria</taxon>
        <taxon>Canalipalpata</taxon>
        <taxon>Terebellida</taxon>
        <taxon>Terebelliformia</taxon>
        <taxon>Alvinellidae</taxon>
        <taxon>Paralvinella</taxon>
    </lineage>
</organism>
<dbReference type="EMBL" id="JAODUP010000206">
    <property type="protein sequence ID" value="KAK2156724.1"/>
    <property type="molecule type" value="Genomic_DNA"/>
</dbReference>
<keyword evidence="2" id="KW-1185">Reference proteome</keyword>
<evidence type="ECO:0000313" key="2">
    <source>
        <dbReference type="Proteomes" id="UP001208570"/>
    </source>
</evidence>
<dbReference type="Proteomes" id="UP001208570">
    <property type="component" value="Unassembled WGS sequence"/>
</dbReference>
<comment type="caution">
    <text evidence="1">The sequence shown here is derived from an EMBL/GenBank/DDBJ whole genome shotgun (WGS) entry which is preliminary data.</text>
</comment>
<proteinExistence type="predicted"/>
<evidence type="ECO:0000313" key="1">
    <source>
        <dbReference type="EMBL" id="KAK2156724.1"/>
    </source>
</evidence>
<sequence>MFLAPKDPREISRLIESLKCKNSSEHDGIISLLSKDIKLDISFPLTILINKSVKVGIIHDLLKTTNAIPIYTAKDKEQFNNYRPFSLVTTIPKLIDKN</sequence>
<dbReference type="AlphaFoldDB" id="A0AAD9JNX8"/>
<reference evidence="1" key="1">
    <citation type="journal article" date="2023" name="Mol. Biol. Evol.">
        <title>Third-Generation Sequencing Reveals the Adaptive Role of the Epigenome in Three Deep-Sea Polychaetes.</title>
        <authorList>
            <person name="Perez M."/>
            <person name="Aroh O."/>
            <person name="Sun Y."/>
            <person name="Lan Y."/>
            <person name="Juniper S.K."/>
            <person name="Young C.R."/>
            <person name="Angers B."/>
            <person name="Qian P.Y."/>
        </authorList>
    </citation>
    <scope>NUCLEOTIDE SEQUENCE</scope>
    <source>
        <strain evidence="1">P08H-3</strain>
    </source>
</reference>
<protein>
    <submittedName>
        <fullName evidence="1">Uncharacterized protein</fullName>
    </submittedName>
</protein>
<accession>A0AAD9JNX8</accession>